<feature type="domain" description="Heterokaryon incompatibility" evidence="1">
    <location>
        <begin position="49"/>
        <end position="203"/>
    </location>
</feature>
<comment type="caution">
    <text evidence="2">The sequence shown here is derived from an EMBL/GenBank/DDBJ whole genome shotgun (WGS) entry which is preliminary data.</text>
</comment>
<evidence type="ECO:0000259" key="1">
    <source>
        <dbReference type="Pfam" id="PF06985"/>
    </source>
</evidence>
<organism evidence="2 3">
    <name type="scientific">Xylaria multiplex</name>
    <dbReference type="NCBI Taxonomy" id="323545"/>
    <lineage>
        <taxon>Eukaryota</taxon>
        <taxon>Fungi</taxon>
        <taxon>Dikarya</taxon>
        <taxon>Ascomycota</taxon>
        <taxon>Pezizomycotina</taxon>
        <taxon>Sordariomycetes</taxon>
        <taxon>Xylariomycetidae</taxon>
        <taxon>Xylariales</taxon>
        <taxon>Xylariaceae</taxon>
        <taxon>Xylaria</taxon>
    </lineage>
</organism>
<dbReference type="InterPro" id="IPR052895">
    <property type="entry name" value="HetReg/Transcr_Mod"/>
</dbReference>
<dbReference type="PANTHER" id="PTHR24148">
    <property type="entry name" value="ANKYRIN REPEAT DOMAIN-CONTAINING PROTEIN 39 HOMOLOG-RELATED"/>
    <property type="match status" value="1"/>
</dbReference>
<dbReference type="EMBL" id="WUBL01000016">
    <property type="protein sequence ID" value="KAF2971086.1"/>
    <property type="molecule type" value="Genomic_DNA"/>
</dbReference>
<dbReference type="Proteomes" id="UP000481858">
    <property type="component" value="Unassembled WGS sequence"/>
</dbReference>
<dbReference type="Pfam" id="PF06985">
    <property type="entry name" value="HET"/>
    <property type="match status" value="1"/>
</dbReference>
<reference evidence="2 3" key="1">
    <citation type="submission" date="2019-12" db="EMBL/GenBank/DDBJ databases">
        <title>Draft genome sequence of the ascomycete Xylaria multiplex DSM 110363.</title>
        <authorList>
            <person name="Buettner E."/>
            <person name="Kellner H."/>
        </authorList>
    </citation>
    <scope>NUCLEOTIDE SEQUENCE [LARGE SCALE GENOMIC DNA]</scope>
    <source>
        <strain evidence="2 3">DSM 110363</strain>
    </source>
</reference>
<dbReference type="InterPro" id="IPR010730">
    <property type="entry name" value="HET"/>
</dbReference>
<keyword evidence="3" id="KW-1185">Reference proteome</keyword>
<accession>A0A7C8ISD2</accession>
<evidence type="ECO:0000313" key="2">
    <source>
        <dbReference type="EMBL" id="KAF2971086.1"/>
    </source>
</evidence>
<dbReference type="OrthoDB" id="2157530at2759"/>
<dbReference type="InParanoid" id="A0A7C8ISD2"/>
<protein>
    <recommendedName>
        <fullName evidence="1">Heterokaryon incompatibility domain-containing protein</fullName>
    </recommendedName>
</protein>
<proteinExistence type="predicted"/>
<gene>
    <name evidence="2" type="ORF">GQX73_g2426</name>
</gene>
<dbReference type="AlphaFoldDB" id="A0A7C8ISD2"/>
<sequence length="341" mass="39194">MPVFNKYHYEHLCAEDAVRLIVLDPATSEEDPLSCSIIQCRRSEHIVDYSAISYAWGDRVFSRNLEIRCDGDTSYVRITHNVETLLRRLRAFDLPHYLWIDAICLNQADENEKAQQIPVMGRVFGEAKVVHIWLGPEDGTTANLFAFFQEARLLPEVEKSEMAQRVANLMREIFGGPDGQRALVALVNFSERPWFSRRWIIQEACLARKATVHCGTYSIPLPSLVLTATRFQTLDMSSYPIKVMANLYTPETKLTILELLWNFHEARCLERKDRIAALFGLVRDGHRFHLDYASHWTELYKQVVTGILALGPFLFQKIMPIHLGSLTGQTLDDEIYLITHP</sequence>
<dbReference type="PANTHER" id="PTHR24148:SF64">
    <property type="entry name" value="HETEROKARYON INCOMPATIBILITY DOMAIN-CONTAINING PROTEIN"/>
    <property type="match status" value="1"/>
</dbReference>
<name>A0A7C8ISD2_9PEZI</name>
<evidence type="ECO:0000313" key="3">
    <source>
        <dbReference type="Proteomes" id="UP000481858"/>
    </source>
</evidence>